<keyword evidence="4 9" id="KW-0812">Transmembrane</keyword>
<dbReference type="Pfam" id="PF00528">
    <property type="entry name" value="BPD_transp_1"/>
    <property type="match status" value="1"/>
</dbReference>
<gene>
    <name evidence="11" type="ORF">NA2_13020</name>
</gene>
<feature type="transmembrane region" description="Helical" evidence="9">
    <location>
        <begin position="138"/>
        <end position="156"/>
    </location>
</feature>
<dbReference type="SUPFAM" id="SSF161098">
    <property type="entry name" value="MetI-like"/>
    <property type="match status" value="1"/>
</dbReference>
<dbReference type="eggNOG" id="COG1173">
    <property type="taxonomic scope" value="Bacteria"/>
</dbReference>
<dbReference type="GO" id="GO:0005886">
    <property type="term" value="C:plasma membrane"/>
    <property type="evidence" value="ECO:0007669"/>
    <property type="project" value="UniProtKB-SubCell"/>
</dbReference>
<feature type="transmembrane region" description="Helical" evidence="9">
    <location>
        <begin position="12"/>
        <end position="34"/>
    </location>
</feature>
<evidence type="ECO:0000256" key="2">
    <source>
        <dbReference type="ARBA" id="ARBA00022448"/>
    </source>
</evidence>
<dbReference type="InterPro" id="IPR000515">
    <property type="entry name" value="MetI-like"/>
</dbReference>
<keyword evidence="5" id="KW-0571">Peptide transport</keyword>
<feature type="domain" description="ABC transmembrane type-1" evidence="10">
    <location>
        <begin position="74"/>
        <end position="263"/>
    </location>
</feature>
<evidence type="ECO:0000256" key="3">
    <source>
        <dbReference type="ARBA" id="ARBA00022475"/>
    </source>
</evidence>
<dbReference type="EMBL" id="AMRM01000014">
    <property type="protein sequence ID" value="EKF18319.1"/>
    <property type="molecule type" value="Genomic_DNA"/>
</dbReference>
<evidence type="ECO:0000256" key="1">
    <source>
        <dbReference type="ARBA" id="ARBA00004651"/>
    </source>
</evidence>
<dbReference type="InterPro" id="IPR050366">
    <property type="entry name" value="BP-dependent_transpt_permease"/>
</dbReference>
<evidence type="ECO:0000313" key="11">
    <source>
        <dbReference type="EMBL" id="EKF18319.1"/>
    </source>
</evidence>
<organism evidence="11 12">
    <name type="scientific">Nitratireductor pacificus pht-3B</name>
    <dbReference type="NCBI Taxonomy" id="391937"/>
    <lineage>
        <taxon>Bacteria</taxon>
        <taxon>Pseudomonadati</taxon>
        <taxon>Pseudomonadota</taxon>
        <taxon>Alphaproteobacteria</taxon>
        <taxon>Hyphomicrobiales</taxon>
        <taxon>Phyllobacteriaceae</taxon>
        <taxon>Nitratireductor</taxon>
    </lineage>
</organism>
<feature type="transmembrane region" description="Helical" evidence="9">
    <location>
        <begin position="113"/>
        <end position="132"/>
    </location>
</feature>
<dbReference type="PROSITE" id="PS50928">
    <property type="entry name" value="ABC_TM1"/>
    <property type="match status" value="1"/>
</dbReference>
<dbReference type="CDD" id="cd06261">
    <property type="entry name" value="TM_PBP2"/>
    <property type="match status" value="1"/>
</dbReference>
<dbReference type="PANTHER" id="PTHR43386">
    <property type="entry name" value="OLIGOPEPTIDE TRANSPORT SYSTEM PERMEASE PROTEIN APPC"/>
    <property type="match status" value="1"/>
</dbReference>
<dbReference type="RefSeq" id="WP_008597441.1">
    <property type="nucleotide sequence ID" value="NZ_AMRM01000014.1"/>
</dbReference>
<keyword evidence="7 9" id="KW-1133">Transmembrane helix</keyword>
<comment type="subcellular location">
    <subcellularLocation>
        <location evidence="1 9">Cell membrane</location>
        <topology evidence="1 9">Multi-pass membrane protein</topology>
    </subcellularLocation>
</comment>
<evidence type="ECO:0000256" key="4">
    <source>
        <dbReference type="ARBA" id="ARBA00022692"/>
    </source>
</evidence>
<protein>
    <submittedName>
        <fullName evidence="11">ABC transporter permease</fullName>
    </submittedName>
</protein>
<accession>K2LKP2</accession>
<comment type="similarity">
    <text evidence="9">Belongs to the binding-protein-dependent transport system permease family.</text>
</comment>
<evidence type="ECO:0000256" key="7">
    <source>
        <dbReference type="ARBA" id="ARBA00022989"/>
    </source>
</evidence>
<dbReference type="Gene3D" id="1.10.3720.10">
    <property type="entry name" value="MetI-like"/>
    <property type="match status" value="1"/>
</dbReference>
<reference evidence="11 12" key="1">
    <citation type="journal article" date="2012" name="J. Bacteriol.">
        <title>Genome Sequence of Nitratireductor pacificus Type Strain pht-3B.</title>
        <authorList>
            <person name="Lai Q."/>
            <person name="Li G."/>
            <person name="Shao Z."/>
        </authorList>
    </citation>
    <scope>NUCLEOTIDE SEQUENCE [LARGE SCALE GENOMIC DNA]</scope>
    <source>
        <strain evidence="12">pht-3B</strain>
    </source>
</reference>
<feature type="transmembrane region" description="Helical" evidence="9">
    <location>
        <begin position="195"/>
        <end position="220"/>
    </location>
</feature>
<evidence type="ECO:0000256" key="6">
    <source>
        <dbReference type="ARBA" id="ARBA00022927"/>
    </source>
</evidence>
<feature type="transmembrane region" description="Helical" evidence="9">
    <location>
        <begin position="240"/>
        <end position="263"/>
    </location>
</feature>
<evidence type="ECO:0000256" key="5">
    <source>
        <dbReference type="ARBA" id="ARBA00022856"/>
    </source>
</evidence>
<dbReference type="STRING" id="391937.NA2_13020"/>
<name>K2LKP2_9HYPH</name>
<evidence type="ECO:0000256" key="8">
    <source>
        <dbReference type="ARBA" id="ARBA00023136"/>
    </source>
</evidence>
<dbReference type="GO" id="GO:0015833">
    <property type="term" value="P:peptide transport"/>
    <property type="evidence" value="ECO:0007669"/>
    <property type="project" value="UniProtKB-KW"/>
</dbReference>
<comment type="caution">
    <text evidence="11">The sequence shown here is derived from an EMBL/GenBank/DDBJ whole genome shotgun (WGS) entry which is preliminary data.</text>
</comment>
<keyword evidence="12" id="KW-1185">Reference proteome</keyword>
<dbReference type="GO" id="GO:0015031">
    <property type="term" value="P:protein transport"/>
    <property type="evidence" value="ECO:0007669"/>
    <property type="project" value="UniProtKB-KW"/>
</dbReference>
<dbReference type="AlphaFoldDB" id="K2LKP2"/>
<keyword evidence="6" id="KW-0653">Protein transport</keyword>
<feature type="transmembrane region" description="Helical" evidence="9">
    <location>
        <begin position="85"/>
        <end position="106"/>
    </location>
</feature>
<dbReference type="GO" id="GO:0055085">
    <property type="term" value="P:transmembrane transport"/>
    <property type="evidence" value="ECO:0007669"/>
    <property type="project" value="InterPro"/>
</dbReference>
<keyword evidence="3" id="KW-1003">Cell membrane</keyword>
<dbReference type="Proteomes" id="UP000006786">
    <property type="component" value="Unassembled WGS sequence"/>
</dbReference>
<sequence>MSILNRFLTNRLNASLGLMLISVFLLAAILGSVWTPHDPLLVNFGDRLRPPGGDYWLGTDQYGRDTFSRILVGARESLTISSLSVAVAVVSGTVIGALAGYFAGLVDRAIGTVMDALIAFPSLLLALGIVAAVGPGKYGVIVALGVSYAPGVARIVRATVMSLRGRDFIDSARALGNSHASTLIRHVLPNCIAPVAVIGTSLFATALLSESALAFLGLGVPPPNPTWGGMLADTKQFATSAVWLVLAPGLAISMTLLAVNLLGDALRDFFDPRMEQV</sequence>
<evidence type="ECO:0000313" key="12">
    <source>
        <dbReference type="Proteomes" id="UP000006786"/>
    </source>
</evidence>
<dbReference type="InterPro" id="IPR035906">
    <property type="entry name" value="MetI-like_sf"/>
</dbReference>
<evidence type="ECO:0000259" key="10">
    <source>
        <dbReference type="PROSITE" id="PS50928"/>
    </source>
</evidence>
<keyword evidence="8 9" id="KW-0472">Membrane</keyword>
<dbReference type="PATRIC" id="fig|391937.3.peg.2672"/>
<evidence type="ECO:0000256" key="9">
    <source>
        <dbReference type="RuleBase" id="RU363032"/>
    </source>
</evidence>
<keyword evidence="2 9" id="KW-0813">Transport</keyword>
<dbReference type="PANTHER" id="PTHR43386:SF1">
    <property type="entry name" value="D,D-DIPEPTIDE TRANSPORT SYSTEM PERMEASE PROTEIN DDPC-RELATED"/>
    <property type="match status" value="1"/>
</dbReference>
<proteinExistence type="inferred from homology"/>